<feature type="repeat" description="WD" evidence="7">
    <location>
        <begin position="383"/>
        <end position="417"/>
    </location>
</feature>
<name>A0A2V0PAN1_9CHLO</name>
<evidence type="ECO:0000256" key="1">
    <source>
        <dbReference type="ARBA" id="ARBA00004123"/>
    </source>
</evidence>
<dbReference type="AlphaFoldDB" id="A0A2V0PAN1"/>
<dbReference type="InterPro" id="IPR015943">
    <property type="entry name" value="WD40/YVTN_repeat-like_dom_sf"/>
</dbReference>
<feature type="region of interest" description="Disordered" evidence="8">
    <location>
        <begin position="35"/>
        <end position="58"/>
    </location>
</feature>
<dbReference type="PROSITE" id="PS50294">
    <property type="entry name" value="WD_REPEATS_REGION"/>
    <property type="match status" value="3"/>
</dbReference>
<dbReference type="PROSITE" id="PS50082">
    <property type="entry name" value="WD_REPEATS_2"/>
    <property type="match status" value="3"/>
</dbReference>
<evidence type="ECO:0000256" key="5">
    <source>
        <dbReference type="ARBA" id="ARBA00023242"/>
    </source>
</evidence>
<feature type="repeat" description="WD" evidence="7">
    <location>
        <begin position="337"/>
        <end position="372"/>
    </location>
</feature>
<keyword evidence="4" id="KW-0677">Repeat</keyword>
<dbReference type="EMBL" id="BDRX01000048">
    <property type="protein sequence ID" value="GBF94155.1"/>
    <property type="molecule type" value="Genomic_DNA"/>
</dbReference>
<keyword evidence="11" id="KW-1185">Reference proteome</keyword>
<dbReference type="InterPro" id="IPR019775">
    <property type="entry name" value="WD40_repeat_CS"/>
</dbReference>
<feature type="domain" description="Histone-binding protein RBBP4-like N-terminal" evidence="9">
    <location>
        <begin position="65"/>
        <end position="129"/>
    </location>
</feature>
<comment type="caution">
    <text evidence="10">The sequence shown here is derived from an EMBL/GenBank/DDBJ whole genome shotgun (WGS) entry which is preliminary data.</text>
</comment>
<dbReference type="PRINTS" id="PR00320">
    <property type="entry name" value="GPROTEINBRPT"/>
</dbReference>
<dbReference type="Pfam" id="PF00400">
    <property type="entry name" value="WD40"/>
    <property type="match status" value="3"/>
</dbReference>
<comment type="subcellular location">
    <subcellularLocation>
        <location evidence="1">Nucleus</location>
    </subcellularLocation>
</comment>
<dbReference type="SUPFAM" id="SSF50978">
    <property type="entry name" value="WD40 repeat-like"/>
    <property type="match status" value="1"/>
</dbReference>
<dbReference type="Proteomes" id="UP000247498">
    <property type="component" value="Unassembled WGS sequence"/>
</dbReference>
<evidence type="ECO:0000313" key="10">
    <source>
        <dbReference type="EMBL" id="GBF94155.1"/>
    </source>
</evidence>
<dbReference type="InterPro" id="IPR022052">
    <property type="entry name" value="Histone-bd_RBBP4-like_N"/>
</dbReference>
<evidence type="ECO:0000256" key="2">
    <source>
        <dbReference type="ARBA" id="ARBA00009341"/>
    </source>
</evidence>
<dbReference type="InterPro" id="IPR051972">
    <property type="entry name" value="Glutamate-rich_WD_repeat"/>
</dbReference>
<dbReference type="OrthoDB" id="2161379at2759"/>
<dbReference type="PROSITE" id="PS00678">
    <property type="entry name" value="WD_REPEATS_1"/>
    <property type="match status" value="3"/>
</dbReference>
<evidence type="ECO:0000256" key="8">
    <source>
        <dbReference type="SAM" id="MobiDB-lite"/>
    </source>
</evidence>
<dbReference type="PANTHER" id="PTHR45903">
    <property type="entry name" value="GLUTAMATE-RICH WD REPEAT-CONTAINING PROTEIN 1"/>
    <property type="match status" value="1"/>
</dbReference>
<dbReference type="InterPro" id="IPR001680">
    <property type="entry name" value="WD40_rpt"/>
</dbReference>
<dbReference type="GO" id="GO:0005730">
    <property type="term" value="C:nucleolus"/>
    <property type="evidence" value="ECO:0007669"/>
    <property type="project" value="TreeGrafter"/>
</dbReference>
<evidence type="ECO:0000256" key="6">
    <source>
        <dbReference type="ARBA" id="ARBA00040876"/>
    </source>
</evidence>
<dbReference type="STRING" id="307507.A0A2V0PAN1"/>
<evidence type="ECO:0000256" key="4">
    <source>
        <dbReference type="ARBA" id="ARBA00022737"/>
    </source>
</evidence>
<dbReference type="InParanoid" id="A0A2V0PAN1"/>
<keyword evidence="3 7" id="KW-0853">WD repeat</keyword>
<dbReference type="InterPro" id="IPR036322">
    <property type="entry name" value="WD40_repeat_dom_sf"/>
</dbReference>
<accession>A0A2V0PAN1</accession>
<keyword evidence="5" id="KW-0539">Nucleus</keyword>
<feature type="repeat" description="WD" evidence="7">
    <location>
        <begin position="293"/>
        <end position="335"/>
    </location>
</feature>
<proteinExistence type="inferred from homology"/>
<protein>
    <recommendedName>
        <fullName evidence="6">Glutamate-rich WD repeat-containing protein 1</fullName>
    </recommendedName>
</protein>
<dbReference type="Gene3D" id="2.130.10.10">
    <property type="entry name" value="YVTN repeat-like/Quinoprotein amine dehydrogenase"/>
    <property type="match status" value="1"/>
</dbReference>
<dbReference type="GO" id="GO:0042254">
    <property type="term" value="P:ribosome biogenesis"/>
    <property type="evidence" value="ECO:0007669"/>
    <property type="project" value="TreeGrafter"/>
</dbReference>
<dbReference type="InterPro" id="IPR020472">
    <property type="entry name" value="WD40_PAC1"/>
</dbReference>
<feature type="region of interest" description="Disordered" evidence="8">
    <location>
        <begin position="135"/>
        <end position="196"/>
    </location>
</feature>
<evidence type="ECO:0000313" key="11">
    <source>
        <dbReference type="Proteomes" id="UP000247498"/>
    </source>
</evidence>
<gene>
    <name evidence="10" type="ORF">Rsub_07142</name>
</gene>
<evidence type="ECO:0000259" key="9">
    <source>
        <dbReference type="Pfam" id="PF12265"/>
    </source>
</evidence>
<organism evidence="10 11">
    <name type="scientific">Raphidocelis subcapitata</name>
    <dbReference type="NCBI Taxonomy" id="307507"/>
    <lineage>
        <taxon>Eukaryota</taxon>
        <taxon>Viridiplantae</taxon>
        <taxon>Chlorophyta</taxon>
        <taxon>core chlorophytes</taxon>
        <taxon>Chlorophyceae</taxon>
        <taxon>CS clade</taxon>
        <taxon>Sphaeropleales</taxon>
        <taxon>Selenastraceae</taxon>
        <taxon>Raphidocelis</taxon>
    </lineage>
</organism>
<dbReference type="PANTHER" id="PTHR45903:SF1">
    <property type="entry name" value="GLUTAMATE-RICH WD REPEAT-CONTAINING PROTEIN 1"/>
    <property type="match status" value="1"/>
</dbReference>
<comment type="similarity">
    <text evidence="2">Belongs to the WD repeat RBAP46/RBAP48/MSI1 family.</text>
</comment>
<sequence length="484" mass="51129">MRAPASKKGAGGKKKKAPKAPAAAAAAAAAAAGGSGAAGMEMDNGPAEGAPAVWRPGIDPVAEGEELDYDPTAYDCLHRFALEWPCLSFDLLRDGLGAPRAAFPHTVFMVAGTQAAQARANHIAVLKLAALGQGRHGKRDKGAGVDGGSSSSGDESDGEGGSSGGMDASDDEDDREPPPRMHHRLISQSSGVNRLRSMPQRPGVIASWHDNRQVRITDATALLEELAAEEELPAARPQKVTLNPLASHTHAMEGFALGWSPVTAGRLATGDCKRHLHVWEPQEGGGWAVSGVYNGHEESVEDVAWSPTEATVLASCGVDRSVRIWDTRERARSMLAVAAHDSDVNVISWSALVTYMLASGGDDGSMRIWDLRAFKDGGHVSHFAFHRGAVTSVEWSPYESSMLASSGADHSLAVWDLALERDPEEEAALAPEGNAVAQEELPAQLLFVHAGQTDIKELHWHAQIPGLIGSTAADGFNLFRPSNL</sequence>
<reference evidence="10 11" key="1">
    <citation type="journal article" date="2018" name="Sci. Rep.">
        <title>Raphidocelis subcapitata (=Pseudokirchneriella subcapitata) provides an insight into genome evolution and environmental adaptations in the Sphaeropleales.</title>
        <authorList>
            <person name="Suzuki S."/>
            <person name="Yamaguchi H."/>
            <person name="Nakajima N."/>
            <person name="Kawachi M."/>
        </authorList>
    </citation>
    <scope>NUCLEOTIDE SEQUENCE [LARGE SCALE GENOMIC DNA]</scope>
    <source>
        <strain evidence="10 11">NIES-35</strain>
    </source>
</reference>
<dbReference type="Pfam" id="PF12265">
    <property type="entry name" value="CAF1C_H4-bd"/>
    <property type="match status" value="1"/>
</dbReference>
<evidence type="ECO:0000256" key="3">
    <source>
        <dbReference type="ARBA" id="ARBA00022574"/>
    </source>
</evidence>
<dbReference type="FunCoup" id="A0A2V0PAN1">
    <property type="interactions" value="1866"/>
</dbReference>
<dbReference type="SMART" id="SM00320">
    <property type="entry name" value="WD40"/>
    <property type="match status" value="5"/>
</dbReference>
<evidence type="ECO:0000256" key="7">
    <source>
        <dbReference type="PROSITE-ProRule" id="PRU00221"/>
    </source>
</evidence>